<keyword evidence="2 10" id="KW-0489">Methyltransferase</keyword>
<evidence type="ECO:0000256" key="9">
    <source>
        <dbReference type="ARBA" id="ARBA00023268"/>
    </source>
</evidence>
<dbReference type="GO" id="GO:0050660">
    <property type="term" value="F:flavin adenine dinucleotide binding"/>
    <property type="evidence" value="ECO:0007669"/>
    <property type="project" value="UniProtKB-UniRule"/>
</dbReference>
<protein>
    <recommendedName>
        <fullName evidence="10">tRNA 5-methylaminomethyl-2-thiouridine biosynthesis bifunctional protein MnmC</fullName>
        <shortName evidence="10">tRNA mnm(5)s(2)U biosynthesis bifunctional protein</shortName>
    </recommendedName>
    <domain>
        <recommendedName>
            <fullName evidence="10">tRNA (mnm(5)s(2)U34)-methyltransferase</fullName>
            <ecNumber evidence="10">2.1.1.61</ecNumber>
        </recommendedName>
    </domain>
    <domain>
        <recommendedName>
            <fullName evidence="10">FAD-dependent cmnm(5)s(2)U34 oxidoreductase</fullName>
            <ecNumber evidence="10">1.5.-.-</ecNumber>
        </recommendedName>
    </domain>
</protein>
<sequence>MSNPFIPIETAQIVWQENTPYSFLYQDFYFSRENALSEARDVFIEGNDLINRWLKPQPLVRKQFCIGETGFGTALNFLTTWHYWLQHAPDEAILYYYSCEKHPLSIADLKKCLAQWPEFECLSAELISQYPLLTPGFHYLSLSEGKVKLILMLGEADACFKQLSVSGDLKLDTQLQCAGFDAWYFDGFDPEKNESMWSEDLFKVIALLSRPACTFATRSTGSRVKDNLLTCGFIINKQKKLDTKTDMLSGELLTARYDGGRRSTPWHFSTKKEVTTRKAAIIGAGLAGAMTANALARRGWKVTVLERAANPAQGASGNSQAILYPQLSAFKSPLTDFMLMAYLYALRFYKQLPAIEKFADLKGIIQLAYSDKERKLQSSLKKWLERYPEMAVPIDAKEASQKAGIVLENGGLFIPETGWIDLPELCRFLLEHPGINTQTDTSVSQIHYENGYWLVNSQRAEVLVIANGYQASQFEQTSWLPLKRIKGQMNWIDESFESRALTRPLCGDGHVLPARNGLHAVGATFELNFTHEQADDQGSQLNLNRLASLAGNINWQKEVREQWAGVRAAAPDYLPVAGPVPDAHTFLKRFAGLADDSKRWIAASGSYLPGLYVCSGFGSRGLTSVPVCAEWLAGLINNEPGFLPRDTIRALSAGRFLIKRIVFGKK</sequence>
<keyword evidence="5 10" id="KW-0949">S-adenosyl-L-methionine</keyword>
<feature type="domain" description="MnmC-like methyltransferase" evidence="12">
    <location>
        <begin position="118"/>
        <end position="251"/>
    </location>
</feature>
<keyword evidence="1 10" id="KW-0963">Cytoplasm</keyword>
<evidence type="ECO:0000256" key="10">
    <source>
        <dbReference type="HAMAP-Rule" id="MF_01102"/>
    </source>
</evidence>
<dbReference type="Gene3D" id="3.50.50.60">
    <property type="entry name" value="FAD/NAD(P)-binding domain"/>
    <property type="match status" value="1"/>
</dbReference>
<evidence type="ECO:0000313" key="14">
    <source>
        <dbReference type="Proteomes" id="UP000249458"/>
    </source>
</evidence>
<feature type="region of interest" description="tRNA (mnm(5)s(2)U34)-methyltransferase" evidence="10">
    <location>
        <begin position="1"/>
        <end position="253"/>
    </location>
</feature>
<keyword evidence="8 10" id="KW-0560">Oxidoreductase</keyword>
<keyword evidence="6 10" id="KW-0819">tRNA processing</keyword>
<evidence type="ECO:0000259" key="11">
    <source>
        <dbReference type="Pfam" id="PF01266"/>
    </source>
</evidence>
<comment type="similarity">
    <text evidence="10">In the N-terminal section; belongs to the methyltransferase superfamily. tRNA (mnm(5)s(2)U34)-methyltransferase family.</text>
</comment>
<feature type="domain" description="FAD dependent oxidoreductase" evidence="11">
    <location>
        <begin position="279"/>
        <end position="634"/>
    </location>
</feature>
<evidence type="ECO:0000256" key="2">
    <source>
        <dbReference type="ARBA" id="ARBA00022603"/>
    </source>
</evidence>
<evidence type="ECO:0000256" key="6">
    <source>
        <dbReference type="ARBA" id="ARBA00022694"/>
    </source>
</evidence>
<dbReference type="InterPro" id="IPR029063">
    <property type="entry name" value="SAM-dependent_MTases_sf"/>
</dbReference>
<dbReference type="InterPro" id="IPR017610">
    <property type="entry name" value="tRNA_S-uridine_synth_MnmC_C"/>
</dbReference>
<evidence type="ECO:0000313" key="13">
    <source>
        <dbReference type="EMBL" id="RAP37859.1"/>
    </source>
</evidence>
<evidence type="ECO:0000256" key="3">
    <source>
        <dbReference type="ARBA" id="ARBA00022630"/>
    </source>
</evidence>
<organism evidence="13 14">
    <name type="scientific">Legionella quinlivanii</name>
    <dbReference type="NCBI Taxonomy" id="45073"/>
    <lineage>
        <taxon>Bacteria</taxon>
        <taxon>Pseudomonadati</taxon>
        <taxon>Pseudomonadota</taxon>
        <taxon>Gammaproteobacteria</taxon>
        <taxon>Legionellales</taxon>
        <taxon>Legionellaceae</taxon>
        <taxon>Legionella</taxon>
    </lineage>
</organism>
<feature type="region of interest" description="FAD-dependent cmnm(5)s(2)U34 oxidoreductase" evidence="10">
    <location>
        <begin position="282"/>
        <end position="666"/>
    </location>
</feature>
<evidence type="ECO:0000256" key="5">
    <source>
        <dbReference type="ARBA" id="ARBA00022691"/>
    </source>
</evidence>
<dbReference type="GO" id="GO:0016645">
    <property type="term" value="F:oxidoreductase activity, acting on the CH-NH group of donors"/>
    <property type="evidence" value="ECO:0007669"/>
    <property type="project" value="InterPro"/>
</dbReference>
<dbReference type="GO" id="GO:0005737">
    <property type="term" value="C:cytoplasm"/>
    <property type="evidence" value="ECO:0007669"/>
    <property type="project" value="UniProtKB-SubCell"/>
</dbReference>
<dbReference type="PANTHER" id="PTHR13847">
    <property type="entry name" value="SARCOSINE DEHYDROGENASE-RELATED"/>
    <property type="match status" value="1"/>
</dbReference>
<reference evidence="13 14" key="1">
    <citation type="submission" date="2017-02" db="EMBL/GenBank/DDBJ databases">
        <title>Legionella quilivanii strain from human: case report and whole genome sequencing analysis.</title>
        <authorList>
            <person name="Lalancette C."/>
            <person name="Leduc J.-M."/>
            <person name="Levesque S."/>
            <person name="Fournier E."/>
            <person name="Saoud J."/>
            <person name="Faucher S.P."/>
            <person name="Bernard K."/>
            <person name="Martineau C."/>
            <person name="Longtin J."/>
        </authorList>
    </citation>
    <scope>NUCLEOTIDE SEQUENCE [LARGE SCALE GENOMIC DNA]</scope>
    <source>
        <strain evidence="13 14">ID143958</strain>
    </source>
</reference>
<dbReference type="RefSeq" id="WP_112218404.1">
    <property type="nucleotide sequence ID" value="NZ_MVJN01000002.1"/>
</dbReference>
<dbReference type="EMBL" id="MVJN01000002">
    <property type="protein sequence ID" value="RAP37859.1"/>
    <property type="molecule type" value="Genomic_DNA"/>
</dbReference>
<evidence type="ECO:0000256" key="4">
    <source>
        <dbReference type="ARBA" id="ARBA00022679"/>
    </source>
</evidence>
<dbReference type="NCBIfam" id="NF033855">
    <property type="entry name" value="tRNA_MNMC2"/>
    <property type="match status" value="1"/>
</dbReference>
<evidence type="ECO:0000256" key="7">
    <source>
        <dbReference type="ARBA" id="ARBA00022827"/>
    </source>
</evidence>
<dbReference type="InterPro" id="IPR047785">
    <property type="entry name" value="tRNA_MNMC2"/>
</dbReference>
<dbReference type="PANTHER" id="PTHR13847:SF283">
    <property type="entry name" value="TRNA 5-METHYLAMINOMETHYL-2-THIOURIDINE BIOSYNTHESIS BIFUNCTIONAL PROTEIN MNMC"/>
    <property type="match status" value="1"/>
</dbReference>
<keyword evidence="4 10" id="KW-0808">Transferase</keyword>
<evidence type="ECO:0000259" key="12">
    <source>
        <dbReference type="Pfam" id="PF05430"/>
    </source>
</evidence>
<dbReference type="Gene3D" id="3.40.50.150">
    <property type="entry name" value="Vaccinia Virus protein VP39"/>
    <property type="match status" value="1"/>
</dbReference>
<proteinExistence type="inferred from homology"/>
<name>A0A364LLW4_9GAMM</name>
<comment type="similarity">
    <text evidence="10">In the C-terminal section; belongs to the DAO family.</text>
</comment>
<comment type="subcellular location">
    <subcellularLocation>
        <location evidence="10">Cytoplasm</location>
    </subcellularLocation>
</comment>
<dbReference type="Pfam" id="PF05430">
    <property type="entry name" value="Methyltransf_30"/>
    <property type="match status" value="1"/>
</dbReference>
<dbReference type="NCBIfam" id="NF002481">
    <property type="entry name" value="PRK01747.1-2"/>
    <property type="match status" value="1"/>
</dbReference>
<dbReference type="InterPro" id="IPR006076">
    <property type="entry name" value="FAD-dep_OxRdtase"/>
</dbReference>
<dbReference type="GO" id="GO:0032259">
    <property type="term" value="P:methylation"/>
    <property type="evidence" value="ECO:0007669"/>
    <property type="project" value="UniProtKB-KW"/>
</dbReference>
<comment type="cofactor">
    <cofactor evidence="10">
        <name>FAD</name>
        <dbReference type="ChEBI" id="CHEBI:57692"/>
    </cofactor>
</comment>
<keyword evidence="9 10" id="KW-0511">Multifunctional enzyme</keyword>
<evidence type="ECO:0000256" key="1">
    <source>
        <dbReference type="ARBA" id="ARBA00022490"/>
    </source>
</evidence>
<dbReference type="EC" id="1.5.-.-" evidence="10"/>
<comment type="caution">
    <text evidence="13">The sequence shown here is derived from an EMBL/GenBank/DDBJ whole genome shotgun (WGS) entry which is preliminary data.</text>
</comment>
<dbReference type="Gene3D" id="3.30.9.10">
    <property type="entry name" value="D-Amino Acid Oxidase, subunit A, domain 2"/>
    <property type="match status" value="1"/>
</dbReference>
<comment type="function">
    <text evidence="10">Catalyzes the last two steps in the biosynthesis of 5-methylaminomethyl-2-thiouridine (mnm(5)s(2)U) at the wobble position (U34) in tRNA. Catalyzes the FAD-dependent demodification of cmnm(5)s(2)U34 to nm(5)s(2)U34, followed by the transfer of a methyl group from S-adenosyl-L-methionine to nm(5)s(2)U34, to form mnm(5)s(2)U34.</text>
</comment>
<dbReference type="AlphaFoldDB" id="A0A364LLW4"/>
<keyword evidence="7 10" id="KW-0274">FAD</keyword>
<accession>A0A364LLW4</accession>
<keyword evidence="3 10" id="KW-0285">Flavoprotein</keyword>
<dbReference type="InterPro" id="IPR008471">
    <property type="entry name" value="MnmC-like_methylTransf"/>
</dbReference>
<dbReference type="SUPFAM" id="SSF51905">
    <property type="entry name" value="FAD/NAD(P)-binding domain"/>
    <property type="match status" value="1"/>
</dbReference>
<dbReference type="NCBIfam" id="TIGR03197">
    <property type="entry name" value="MnmC_Cterm"/>
    <property type="match status" value="1"/>
</dbReference>
<dbReference type="InterPro" id="IPR036188">
    <property type="entry name" value="FAD/NAD-bd_sf"/>
</dbReference>
<comment type="catalytic activity">
    <reaction evidence="10">
        <text>5-aminomethyl-2-thiouridine(34) in tRNA + S-adenosyl-L-methionine = 5-methylaminomethyl-2-thiouridine(34) in tRNA + S-adenosyl-L-homocysteine + H(+)</text>
        <dbReference type="Rhea" id="RHEA:19569"/>
        <dbReference type="Rhea" id="RHEA-COMP:10195"/>
        <dbReference type="Rhea" id="RHEA-COMP:10197"/>
        <dbReference type="ChEBI" id="CHEBI:15378"/>
        <dbReference type="ChEBI" id="CHEBI:57856"/>
        <dbReference type="ChEBI" id="CHEBI:59789"/>
        <dbReference type="ChEBI" id="CHEBI:74454"/>
        <dbReference type="ChEBI" id="CHEBI:74455"/>
        <dbReference type="EC" id="2.1.1.61"/>
    </reaction>
</comment>
<gene>
    <name evidence="10" type="primary">mnmC</name>
    <name evidence="13" type="ORF">B1207_02390</name>
</gene>
<dbReference type="GO" id="GO:0002097">
    <property type="term" value="P:tRNA wobble base modification"/>
    <property type="evidence" value="ECO:0007669"/>
    <property type="project" value="UniProtKB-UniRule"/>
</dbReference>
<dbReference type="EC" id="2.1.1.61" evidence="10"/>
<dbReference type="GO" id="GO:0004808">
    <property type="term" value="F:tRNA (5-methylaminomethyl-2-thiouridylate)(34)-methyltransferase activity"/>
    <property type="evidence" value="ECO:0007669"/>
    <property type="project" value="UniProtKB-EC"/>
</dbReference>
<dbReference type="HAMAP" id="MF_01102">
    <property type="entry name" value="MnmC"/>
    <property type="match status" value="1"/>
</dbReference>
<evidence type="ECO:0000256" key="8">
    <source>
        <dbReference type="ARBA" id="ARBA00023002"/>
    </source>
</evidence>
<dbReference type="InterPro" id="IPR023032">
    <property type="entry name" value="tRNA_MAMT_biosynth_bifunc_MnmC"/>
</dbReference>
<dbReference type="Pfam" id="PF01266">
    <property type="entry name" value="DAO"/>
    <property type="match status" value="1"/>
</dbReference>
<dbReference type="Proteomes" id="UP000249458">
    <property type="component" value="Unassembled WGS sequence"/>
</dbReference>